<dbReference type="HOGENOM" id="CLU_1604188_0_0_1"/>
<gene>
    <name evidence="2" type="ORF">CAEBREN_03373</name>
</gene>
<evidence type="ECO:0000313" key="3">
    <source>
        <dbReference type="Proteomes" id="UP000008068"/>
    </source>
</evidence>
<dbReference type="EMBL" id="GL380037">
    <property type="protein sequence ID" value="EGT43849.1"/>
    <property type="molecule type" value="Genomic_DNA"/>
</dbReference>
<evidence type="ECO:0000313" key="2">
    <source>
        <dbReference type="EMBL" id="EGT43849.1"/>
    </source>
</evidence>
<evidence type="ECO:0000256" key="1">
    <source>
        <dbReference type="SAM" id="Coils"/>
    </source>
</evidence>
<keyword evidence="3" id="KW-1185">Reference proteome</keyword>
<accession>G0P356</accession>
<protein>
    <submittedName>
        <fullName evidence="2">Uncharacterized protein</fullName>
    </submittedName>
</protein>
<feature type="coiled-coil region" evidence="1">
    <location>
        <begin position="14"/>
        <end position="90"/>
    </location>
</feature>
<name>G0P356_CAEBE</name>
<reference evidence="3" key="1">
    <citation type="submission" date="2011-07" db="EMBL/GenBank/DDBJ databases">
        <authorList>
            <consortium name="Caenorhabditis brenneri Sequencing and Analysis Consortium"/>
            <person name="Wilson R.K."/>
        </authorList>
    </citation>
    <scope>NUCLEOTIDE SEQUENCE [LARGE SCALE GENOMIC DNA]</scope>
    <source>
        <strain evidence="3">PB2801</strain>
    </source>
</reference>
<proteinExistence type="predicted"/>
<dbReference type="Proteomes" id="UP000008068">
    <property type="component" value="Unassembled WGS sequence"/>
</dbReference>
<keyword evidence="1" id="KW-0175">Coiled coil</keyword>
<sequence>MDAMDVIDEFWAMREAMVRTKEEQEEMIRQKEAMMVDLKRIHEEKEMEKKARDGQIEMQKEEYEKQQDVIETLDEELKELKKIAAALIASGGSNDPKGKSVKEGSKCQQCRQLKNLKFLSPKRRWARMNRILVNSSLTTYLKSCVVFVNKESCEKPRNCCDFICVH</sequence>
<dbReference type="AlphaFoldDB" id="G0P356"/>
<dbReference type="InParanoid" id="G0P356"/>
<organism evidence="3">
    <name type="scientific">Caenorhabditis brenneri</name>
    <name type="common">Nematode worm</name>
    <dbReference type="NCBI Taxonomy" id="135651"/>
    <lineage>
        <taxon>Eukaryota</taxon>
        <taxon>Metazoa</taxon>
        <taxon>Ecdysozoa</taxon>
        <taxon>Nematoda</taxon>
        <taxon>Chromadorea</taxon>
        <taxon>Rhabditida</taxon>
        <taxon>Rhabditina</taxon>
        <taxon>Rhabditomorpha</taxon>
        <taxon>Rhabditoidea</taxon>
        <taxon>Rhabditidae</taxon>
        <taxon>Peloderinae</taxon>
        <taxon>Caenorhabditis</taxon>
    </lineage>
</organism>